<keyword evidence="3" id="KW-0862">Zinc</keyword>
<sequence>MLVEEVPKSTNAKTSTIYFSSSINLTARSLGKSNTAGDSSSGLSNKKGRAKVNYNLNQLMNAQTMTNEPTNKTGTLKSTQQVQLERLVSKRLVDLNHETSTKGFELPKNFTYTSIHSKGSQKVSHKSRLGNTPTTKRILAARRNLNSYYEEERNLISINTILGLNYQFVDFTEVDKNKRRKFERVRPKIRLCSICGDKSNYSRCPLCGLYYCSVKCNNLHQESRCA</sequence>
<dbReference type="GO" id="GO:0008270">
    <property type="term" value="F:zinc ion binding"/>
    <property type="evidence" value="ECO:0007669"/>
    <property type="project" value="UniProtKB-UniRule"/>
</dbReference>
<evidence type="ECO:0000256" key="4">
    <source>
        <dbReference type="PROSITE-ProRule" id="PRU00453"/>
    </source>
</evidence>
<dbReference type="PANTHER" id="PTHR13093">
    <property type="entry name" value="ZINC FINGER HIT DOMAIN CONTAINING PROTEIN 1"/>
    <property type="match status" value="1"/>
</dbReference>
<reference evidence="6 7" key="1">
    <citation type="journal article" date="2009" name="Nature">
        <title>Evolution of pathogenicity and sexual reproduction in eight Candida genomes.</title>
        <authorList>
            <person name="Butler G."/>
            <person name="Rasmussen M.D."/>
            <person name="Lin M.F."/>
            <person name="Santos M.A."/>
            <person name="Sakthikumar S."/>
            <person name="Munro C.A."/>
            <person name="Rheinbay E."/>
            <person name="Grabherr M."/>
            <person name="Forche A."/>
            <person name="Reedy J.L."/>
            <person name="Agrafioti I."/>
            <person name="Arnaud M.B."/>
            <person name="Bates S."/>
            <person name="Brown A.J."/>
            <person name="Brunke S."/>
            <person name="Costanzo M.C."/>
            <person name="Fitzpatrick D.A."/>
            <person name="de Groot P.W."/>
            <person name="Harris D."/>
            <person name="Hoyer L.L."/>
            <person name="Hube B."/>
            <person name="Klis F.M."/>
            <person name="Kodira C."/>
            <person name="Lennard N."/>
            <person name="Logue M.E."/>
            <person name="Martin R."/>
            <person name="Neiman A.M."/>
            <person name="Nikolaou E."/>
            <person name="Quail M.A."/>
            <person name="Quinn J."/>
            <person name="Santos M.C."/>
            <person name="Schmitzberger F.F."/>
            <person name="Sherlock G."/>
            <person name="Shah P."/>
            <person name="Silverstein K.A."/>
            <person name="Skrzypek M.S."/>
            <person name="Soll D."/>
            <person name="Staggs R."/>
            <person name="Stansfield I."/>
            <person name="Stumpf M.P."/>
            <person name="Sudbery P.E."/>
            <person name="Srikantha T."/>
            <person name="Zeng Q."/>
            <person name="Berman J."/>
            <person name="Berriman M."/>
            <person name="Heitman J."/>
            <person name="Gow N.A."/>
            <person name="Lorenz M.C."/>
            <person name="Birren B.W."/>
            <person name="Kellis M."/>
            <person name="Cuomo C.A."/>
        </authorList>
    </citation>
    <scope>NUCLEOTIDE SEQUENCE [LARGE SCALE GENOMIC DNA]</scope>
    <source>
        <strain evidence="7">ATCC MYA-3404 / T1</strain>
    </source>
</reference>
<evidence type="ECO:0000313" key="7">
    <source>
        <dbReference type="Proteomes" id="UP000002037"/>
    </source>
</evidence>
<dbReference type="RefSeq" id="XP_002545253.1">
    <property type="nucleotide sequence ID" value="XM_002545207.1"/>
</dbReference>
<dbReference type="STRING" id="294747.C5M1U5"/>
<dbReference type="eggNOG" id="ENOG502T0EF">
    <property type="taxonomic scope" value="Eukaryota"/>
</dbReference>
<dbReference type="InterPro" id="IPR007529">
    <property type="entry name" value="Znf_HIT"/>
</dbReference>
<evidence type="ECO:0000256" key="3">
    <source>
        <dbReference type="ARBA" id="ARBA00022833"/>
    </source>
</evidence>
<dbReference type="GO" id="GO:0005634">
    <property type="term" value="C:nucleus"/>
    <property type="evidence" value="ECO:0007669"/>
    <property type="project" value="UniProtKB-ARBA"/>
</dbReference>
<name>C5M1U5_CANTT</name>
<dbReference type="CDD" id="cd21437">
    <property type="entry name" value="zf-HIT_ZNHIT1_like"/>
    <property type="match status" value="1"/>
</dbReference>
<organism evidence="6 7">
    <name type="scientific">Candida tropicalis (strain ATCC MYA-3404 / T1)</name>
    <name type="common">Yeast</name>
    <dbReference type="NCBI Taxonomy" id="294747"/>
    <lineage>
        <taxon>Eukaryota</taxon>
        <taxon>Fungi</taxon>
        <taxon>Dikarya</taxon>
        <taxon>Ascomycota</taxon>
        <taxon>Saccharomycotina</taxon>
        <taxon>Pichiomycetes</taxon>
        <taxon>Debaryomycetaceae</taxon>
        <taxon>Candida/Lodderomyces clade</taxon>
        <taxon>Candida</taxon>
    </lineage>
</organism>
<evidence type="ECO:0000259" key="5">
    <source>
        <dbReference type="PROSITE" id="PS51083"/>
    </source>
</evidence>
<dbReference type="InterPro" id="IPR039723">
    <property type="entry name" value="Vps71/ZNHIT1"/>
</dbReference>
<keyword evidence="2 4" id="KW-0863">Zinc-finger</keyword>
<dbReference type="EMBL" id="GG692395">
    <property type="protein sequence ID" value="EER35295.1"/>
    <property type="molecule type" value="Genomic_DNA"/>
</dbReference>
<accession>C5M1U5</accession>
<dbReference type="SUPFAM" id="SSF144232">
    <property type="entry name" value="HIT/MYND zinc finger-like"/>
    <property type="match status" value="1"/>
</dbReference>
<dbReference type="GO" id="GO:0006338">
    <property type="term" value="P:chromatin remodeling"/>
    <property type="evidence" value="ECO:0007669"/>
    <property type="project" value="InterPro"/>
</dbReference>
<proteinExistence type="predicted"/>
<feature type="domain" description="HIT-type" evidence="5">
    <location>
        <begin position="192"/>
        <end position="225"/>
    </location>
</feature>
<gene>
    <name evidence="6" type="ORF">CTRG_00034</name>
</gene>
<dbReference type="OrthoDB" id="406844at2759"/>
<protein>
    <recommendedName>
        <fullName evidence="5">HIT-type domain-containing protein</fullName>
    </recommendedName>
</protein>
<keyword evidence="1" id="KW-0479">Metal-binding</keyword>
<evidence type="ECO:0000256" key="1">
    <source>
        <dbReference type="ARBA" id="ARBA00022723"/>
    </source>
</evidence>
<dbReference type="GeneID" id="8299983"/>
<keyword evidence="7" id="KW-1185">Reference proteome</keyword>
<dbReference type="KEGG" id="ctp:CTRG_00034"/>
<dbReference type="PROSITE" id="PS51083">
    <property type="entry name" value="ZF_HIT"/>
    <property type="match status" value="1"/>
</dbReference>
<dbReference type="HOGENOM" id="CLU_1224618_0_0_1"/>
<evidence type="ECO:0000313" key="6">
    <source>
        <dbReference type="EMBL" id="EER35295.1"/>
    </source>
</evidence>
<evidence type="ECO:0000256" key="2">
    <source>
        <dbReference type="ARBA" id="ARBA00022771"/>
    </source>
</evidence>
<dbReference type="Proteomes" id="UP000002037">
    <property type="component" value="Unassembled WGS sequence"/>
</dbReference>
<dbReference type="VEuPathDB" id="FungiDB:CTRG_00034"/>
<dbReference type="AlphaFoldDB" id="C5M1U5"/>